<organism evidence="1 2">
    <name type="scientific">Linnemannia gamsii</name>
    <dbReference type="NCBI Taxonomy" id="64522"/>
    <lineage>
        <taxon>Eukaryota</taxon>
        <taxon>Fungi</taxon>
        <taxon>Fungi incertae sedis</taxon>
        <taxon>Mucoromycota</taxon>
        <taxon>Mortierellomycotina</taxon>
        <taxon>Mortierellomycetes</taxon>
        <taxon>Mortierellales</taxon>
        <taxon>Mortierellaceae</taxon>
        <taxon>Linnemannia</taxon>
    </lineage>
</organism>
<protein>
    <submittedName>
        <fullName evidence="1">Uncharacterized protein</fullName>
    </submittedName>
</protein>
<dbReference type="EMBL" id="JAAAIM010000397">
    <property type="protein sequence ID" value="KAG0288634.1"/>
    <property type="molecule type" value="Genomic_DNA"/>
</dbReference>
<evidence type="ECO:0000313" key="2">
    <source>
        <dbReference type="Proteomes" id="UP001194696"/>
    </source>
</evidence>
<evidence type="ECO:0000313" key="1">
    <source>
        <dbReference type="EMBL" id="KAG0288634.1"/>
    </source>
</evidence>
<sequence>MHQKLFEIKRLLETINSALQRCDNLEMVDDEVAVGDKASPWINHGHQLADALLPVLETRHIGALLAGCVPEYANQDSSLAQETFETGSAQALVEISGQGLLSLYTTVKYQLASKVVQQILCHDRDLASFGGSVLPELLFSDILQSSWSCRFITVLMVTIAGIPRPDVKLDYQNASMAPGTSLHTGTMEESRKIQREVYRQLGSLVF</sequence>
<dbReference type="Proteomes" id="UP001194696">
    <property type="component" value="Unassembled WGS sequence"/>
</dbReference>
<reference evidence="1 2" key="1">
    <citation type="journal article" date="2020" name="Fungal Divers.">
        <title>Resolving the Mortierellaceae phylogeny through synthesis of multi-gene phylogenetics and phylogenomics.</title>
        <authorList>
            <person name="Vandepol N."/>
            <person name="Liber J."/>
            <person name="Desiro A."/>
            <person name="Na H."/>
            <person name="Kennedy M."/>
            <person name="Barry K."/>
            <person name="Grigoriev I.V."/>
            <person name="Miller A.N."/>
            <person name="O'Donnell K."/>
            <person name="Stajich J.E."/>
            <person name="Bonito G."/>
        </authorList>
    </citation>
    <scope>NUCLEOTIDE SEQUENCE [LARGE SCALE GENOMIC DNA]</scope>
    <source>
        <strain evidence="1 2">AD045</strain>
    </source>
</reference>
<name>A0ABQ7K0Z9_9FUNG</name>
<proteinExistence type="predicted"/>
<gene>
    <name evidence="1" type="ORF">BGZ96_007593</name>
</gene>
<keyword evidence="2" id="KW-1185">Reference proteome</keyword>
<comment type="caution">
    <text evidence="1">The sequence shown here is derived from an EMBL/GenBank/DDBJ whole genome shotgun (WGS) entry which is preliminary data.</text>
</comment>
<accession>A0ABQ7K0Z9</accession>